<feature type="non-terminal residue" evidence="4">
    <location>
        <position position="111"/>
    </location>
</feature>
<feature type="compositionally biased region" description="Low complexity" evidence="2">
    <location>
        <begin position="54"/>
        <end position="88"/>
    </location>
</feature>
<feature type="region of interest" description="Disordered" evidence="2">
    <location>
        <begin position="51"/>
        <end position="111"/>
    </location>
</feature>
<keyword evidence="1" id="KW-0539">Nucleus</keyword>
<keyword evidence="1" id="KW-0234">DNA repair</keyword>
<dbReference type="PANTHER" id="PTHR10621:SF0">
    <property type="entry name" value="UV EXCISION REPAIR PROTEIN RAD23"/>
    <property type="match status" value="1"/>
</dbReference>
<dbReference type="Pfam" id="PF09280">
    <property type="entry name" value="XPC-binding"/>
    <property type="match status" value="1"/>
</dbReference>
<dbReference type="GO" id="GO:0005829">
    <property type="term" value="C:cytosol"/>
    <property type="evidence" value="ECO:0007669"/>
    <property type="project" value="TreeGrafter"/>
</dbReference>
<comment type="subcellular location">
    <subcellularLocation>
        <location evidence="1">Nucleus</location>
    </subcellularLocation>
    <subcellularLocation>
        <location evidence="1">Cytoplasm</location>
    </subcellularLocation>
</comment>
<feature type="domain" description="XPC-binding" evidence="3">
    <location>
        <begin position="2"/>
        <end position="54"/>
    </location>
</feature>
<sequence>SLRTQQSFQQMRAAIRSDPSVLNPILQEISQHNPALFQLIQQNQEEFVAMLNETTTPAPTTTPTSTSPPSGPSASAQSAASQDGATASNSGGTVVLTITPEDKKAIDNLKE</sequence>
<name>A0A1B6EJ75_9HEMI</name>
<evidence type="ECO:0000259" key="3">
    <source>
        <dbReference type="Pfam" id="PF09280"/>
    </source>
</evidence>
<dbReference type="PANTHER" id="PTHR10621">
    <property type="entry name" value="UV EXCISION REPAIR PROTEIN RAD23"/>
    <property type="match status" value="1"/>
</dbReference>
<comment type="function">
    <text evidence="1">Multiubiquitin chain receptor involved in modulation of proteasomal degradation. Involved in nucleotide excision repair.</text>
</comment>
<reference evidence="4" key="1">
    <citation type="submission" date="2015-11" db="EMBL/GenBank/DDBJ databases">
        <title>De novo transcriptome assembly of four potential Pierce s Disease insect vectors from Arizona vineyards.</title>
        <authorList>
            <person name="Tassone E.E."/>
        </authorList>
    </citation>
    <scope>NUCLEOTIDE SEQUENCE</scope>
</reference>
<comment type="similarity">
    <text evidence="1">Belongs to the RAD23 family.</text>
</comment>
<dbReference type="AlphaFoldDB" id="A0A1B6EJ75"/>
<gene>
    <name evidence="4" type="ORF">g.49289</name>
</gene>
<dbReference type="GO" id="GO:0006289">
    <property type="term" value="P:nucleotide-excision repair"/>
    <property type="evidence" value="ECO:0007669"/>
    <property type="project" value="UniProtKB-UniRule"/>
</dbReference>
<evidence type="ECO:0000313" key="4">
    <source>
        <dbReference type="EMBL" id="JAS37942.1"/>
    </source>
</evidence>
<dbReference type="Gene3D" id="1.10.10.540">
    <property type="entry name" value="XPC-binding domain"/>
    <property type="match status" value="1"/>
</dbReference>
<dbReference type="InterPro" id="IPR036353">
    <property type="entry name" value="XPC-bd_sf"/>
</dbReference>
<dbReference type="GO" id="GO:0043161">
    <property type="term" value="P:proteasome-mediated ubiquitin-dependent protein catabolic process"/>
    <property type="evidence" value="ECO:0007669"/>
    <property type="project" value="UniProtKB-UniRule"/>
</dbReference>
<accession>A0A1B6EJ75</accession>
<feature type="compositionally biased region" description="Basic and acidic residues" evidence="2">
    <location>
        <begin position="100"/>
        <end position="111"/>
    </location>
</feature>
<organism evidence="4">
    <name type="scientific">Cuerna arida</name>
    <dbReference type="NCBI Taxonomy" id="1464854"/>
    <lineage>
        <taxon>Eukaryota</taxon>
        <taxon>Metazoa</taxon>
        <taxon>Ecdysozoa</taxon>
        <taxon>Arthropoda</taxon>
        <taxon>Hexapoda</taxon>
        <taxon>Insecta</taxon>
        <taxon>Pterygota</taxon>
        <taxon>Neoptera</taxon>
        <taxon>Paraneoptera</taxon>
        <taxon>Hemiptera</taxon>
        <taxon>Auchenorrhyncha</taxon>
        <taxon>Membracoidea</taxon>
        <taxon>Cicadellidae</taxon>
        <taxon>Cicadellinae</taxon>
        <taxon>Proconiini</taxon>
        <taxon>Cuerna</taxon>
    </lineage>
</organism>
<dbReference type="GO" id="GO:0070628">
    <property type="term" value="F:proteasome binding"/>
    <property type="evidence" value="ECO:0007669"/>
    <property type="project" value="TreeGrafter"/>
</dbReference>
<dbReference type="InterPro" id="IPR015360">
    <property type="entry name" value="XPC-bd"/>
</dbReference>
<keyword evidence="1" id="KW-0227">DNA damage</keyword>
<dbReference type="GO" id="GO:0005654">
    <property type="term" value="C:nucleoplasm"/>
    <property type="evidence" value="ECO:0007669"/>
    <property type="project" value="TreeGrafter"/>
</dbReference>
<protein>
    <recommendedName>
        <fullName evidence="1">UV excision repair protein RAD23</fullName>
    </recommendedName>
</protein>
<evidence type="ECO:0000256" key="2">
    <source>
        <dbReference type="SAM" id="MobiDB-lite"/>
    </source>
</evidence>
<keyword evidence="1" id="KW-0963">Cytoplasm</keyword>
<proteinExistence type="inferred from homology"/>
<dbReference type="GO" id="GO:0043130">
    <property type="term" value="F:ubiquitin binding"/>
    <property type="evidence" value="ECO:0007669"/>
    <property type="project" value="UniProtKB-UniRule"/>
</dbReference>
<evidence type="ECO:0000256" key="1">
    <source>
        <dbReference type="RuleBase" id="RU367049"/>
    </source>
</evidence>
<dbReference type="PRINTS" id="PR01839">
    <property type="entry name" value="RAD23PROTEIN"/>
</dbReference>
<dbReference type="GO" id="GO:0003684">
    <property type="term" value="F:damaged DNA binding"/>
    <property type="evidence" value="ECO:0007669"/>
    <property type="project" value="UniProtKB-UniRule"/>
</dbReference>
<feature type="non-terminal residue" evidence="4">
    <location>
        <position position="1"/>
    </location>
</feature>
<dbReference type="EMBL" id="GECZ01031827">
    <property type="protein sequence ID" value="JAS37942.1"/>
    <property type="molecule type" value="Transcribed_RNA"/>
</dbReference>
<dbReference type="GO" id="GO:0031593">
    <property type="term" value="F:polyubiquitin modification-dependent protein binding"/>
    <property type="evidence" value="ECO:0007669"/>
    <property type="project" value="UniProtKB-UniRule"/>
</dbReference>
<dbReference type="InterPro" id="IPR004806">
    <property type="entry name" value="Rad23"/>
</dbReference>
<dbReference type="SUPFAM" id="SSF101238">
    <property type="entry name" value="XPC-binding domain"/>
    <property type="match status" value="1"/>
</dbReference>